<dbReference type="EMBL" id="JBFMIA010000010">
    <property type="protein sequence ID" value="MEW9502432.1"/>
    <property type="molecule type" value="Genomic_DNA"/>
</dbReference>
<evidence type="ECO:0000313" key="3">
    <source>
        <dbReference type="Proteomes" id="UP001556040"/>
    </source>
</evidence>
<feature type="region of interest" description="Disordered" evidence="1">
    <location>
        <begin position="1"/>
        <end position="49"/>
    </location>
</feature>
<feature type="compositionally biased region" description="Basic residues" evidence="1">
    <location>
        <begin position="39"/>
        <end position="49"/>
    </location>
</feature>
<protein>
    <submittedName>
        <fullName evidence="2">YpzG family protein</fullName>
    </submittedName>
</protein>
<comment type="caution">
    <text evidence="2">The sequence shown here is derived from an EMBL/GenBank/DDBJ whole genome shotgun (WGS) entry which is preliminary data.</text>
</comment>
<feature type="compositionally biased region" description="Polar residues" evidence="1">
    <location>
        <begin position="23"/>
        <end position="38"/>
    </location>
</feature>
<gene>
    <name evidence="2" type="ORF">AB1471_11575</name>
</gene>
<dbReference type="Proteomes" id="UP001556040">
    <property type="component" value="Unassembled WGS sequence"/>
</dbReference>
<name>A0ABV3Q511_9BACL</name>
<evidence type="ECO:0000256" key="1">
    <source>
        <dbReference type="SAM" id="MobiDB-lite"/>
    </source>
</evidence>
<dbReference type="RefSeq" id="WP_367779923.1">
    <property type="nucleotide sequence ID" value="NZ_JBFMIA010000010.1"/>
</dbReference>
<keyword evidence="3" id="KW-1185">Reference proteome</keyword>
<reference evidence="2 3" key="1">
    <citation type="journal article" date="1979" name="Int. J. Syst. Evol. Microbiol.">
        <title>Bacillus globisporus subsp. marinus subsp. nov.</title>
        <authorList>
            <person name="Liu H."/>
        </authorList>
    </citation>
    <scope>NUCLEOTIDE SEQUENCE [LARGE SCALE GENOMIC DNA]</scope>
    <source>
        <strain evidence="2 3">DSM 1297</strain>
    </source>
</reference>
<evidence type="ECO:0000313" key="2">
    <source>
        <dbReference type="EMBL" id="MEW9502432.1"/>
    </source>
</evidence>
<dbReference type="Pfam" id="PF14139">
    <property type="entry name" value="YpzG"/>
    <property type="match status" value="1"/>
</dbReference>
<accession>A0ABV3Q511</accession>
<sequence>MTKDQLDPNSAAFAHNWTRPKRTSTQVNGHTEMSQSTIKLKRVPVSGRR</sequence>
<proteinExistence type="predicted"/>
<dbReference type="InterPro" id="IPR025413">
    <property type="entry name" value="YpzG-like"/>
</dbReference>
<organism evidence="2 3">
    <name type="scientific">Jeotgalibacillus marinus</name>
    <dbReference type="NCBI Taxonomy" id="86667"/>
    <lineage>
        <taxon>Bacteria</taxon>
        <taxon>Bacillati</taxon>
        <taxon>Bacillota</taxon>
        <taxon>Bacilli</taxon>
        <taxon>Bacillales</taxon>
        <taxon>Caryophanaceae</taxon>
        <taxon>Jeotgalibacillus</taxon>
    </lineage>
</organism>